<comment type="caution">
    <text evidence="1">The sequence shown here is derived from an EMBL/GenBank/DDBJ whole genome shotgun (WGS) entry which is preliminary data.</text>
</comment>
<protein>
    <submittedName>
        <fullName evidence="1">Uncharacterized protein</fullName>
    </submittedName>
</protein>
<accession>A0A8J7R5X2</accession>
<proteinExistence type="predicted"/>
<gene>
    <name evidence="1" type="ORF">J5Y06_07130</name>
</gene>
<dbReference type="AlphaFoldDB" id="A0A8J7R5X2"/>
<evidence type="ECO:0000313" key="1">
    <source>
        <dbReference type="EMBL" id="MBP0438417.1"/>
    </source>
</evidence>
<sequence length="198" mass="20768">MALADPFDILADFPGWSIEFDLVHRQETSRQANGVTRVKDLGSPIWGGTWQSRVLRANELDRWRARLNALEGGAKRFIAYASSRCRPIAHPGSGALPAGSLGSIASNRKTISVSGLAGVSLKAGDLIQIGAADLHRVVEDASGSFEVRPHIWPGVSAGAAVKIAKPSCLMTIVPGSVSASADPSTGRGAISFQGLEAR</sequence>
<dbReference type="RefSeq" id="WP_209334462.1">
    <property type="nucleotide sequence ID" value="NZ_JAGIYY010000002.1"/>
</dbReference>
<organism evidence="1 2">
    <name type="scientific">Tianweitania sediminis</name>
    <dbReference type="NCBI Taxonomy" id="1502156"/>
    <lineage>
        <taxon>Bacteria</taxon>
        <taxon>Pseudomonadati</taxon>
        <taxon>Pseudomonadota</taxon>
        <taxon>Alphaproteobacteria</taxon>
        <taxon>Hyphomicrobiales</taxon>
        <taxon>Phyllobacteriaceae</taxon>
        <taxon>Tianweitania</taxon>
    </lineage>
</organism>
<reference evidence="1" key="1">
    <citation type="submission" date="2021-03" db="EMBL/GenBank/DDBJ databases">
        <title>Genome sequencing and assembly of Tianweitania sediminis.</title>
        <authorList>
            <person name="Chhetri G."/>
        </authorList>
    </citation>
    <scope>NUCLEOTIDE SEQUENCE</scope>
    <source>
        <strain evidence="1">Z8</strain>
    </source>
</reference>
<name>A0A8J7R5X2_9HYPH</name>
<dbReference type="Proteomes" id="UP000666240">
    <property type="component" value="Unassembled WGS sequence"/>
</dbReference>
<dbReference type="EMBL" id="JAGIYY010000002">
    <property type="protein sequence ID" value="MBP0438417.1"/>
    <property type="molecule type" value="Genomic_DNA"/>
</dbReference>
<keyword evidence="2" id="KW-1185">Reference proteome</keyword>
<evidence type="ECO:0000313" key="2">
    <source>
        <dbReference type="Proteomes" id="UP000666240"/>
    </source>
</evidence>